<proteinExistence type="predicted"/>
<evidence type="ECO:0000313" key="1">
    <source>
        <dbReference type="EMBL" id="SMC07996.1"/>
    </source>
</evidence>
<dbReference type="OrthoDB" id="2083099at2"/>
<name>A0A1W1WP40_SULTA</name>
<dbReference type="Proteomes" id="UP000192660">
    <property type="component" value="Unassembled WGS sequence"/>
</dbReference>
<organism evidence="1 2">
    <name type="scientific">Sulfobacillus thermosulfidooxidans (strain DSM 9293 / VKM B-1269 / AT-1)</name>
    <dbReference type="NCBI Taxonomy" id="929705"/>
    <lineage>
        <taxon>Bacteria</taxon>
        <taxon>Bacillati</taxon>
        <taxon>Bacillota</taxon>
        <taxon>Clostridia</taxon>
        <taxon>Eubacteriales</taxon>
        <taxon>Clostridiales Family XVII. Incertae Sedis</taxon>
        <taxon>Sulfobacillus</taxon>
    </lineage>
</organism>
<gene>
    <name evidence="1" type="ORF">SAMN00768000_3582</name>
</gene>
<sequence>MHLTTLQKRGALTVPQTDRTTLQWTEGQLLLTTVIPPDTLCLRAIPDADTFWSRYTPAEGFAEREIALPATTGIWLPTMALWHAQVNPDSPWRPIWQALSHGMTTRRCDPTIVATWSDQIADVLPHLARLEQARYLQTVCAWPGVDLPDRVFWLAVCERWGQTDDVWSEVVWTLRNAESATE</sequence>
<dbReference type="AlphaFoldDB" id="A0A1W1WP40"/>
<evidence type="ECO:0000313" key="2">
    <source>
        <dbReference type="Proteomes" id="UP000192660"/>
    </source>
</evidence>
<reference evidence="2" key="1">
    <citation type="submission" date="2017-04" db="EMBL/GenBank/DDBJ databases">
        <authorList>
            <person name="Varghese N."/>
            <person name="Submissions S."/>
        </authorList>
    </citation>
    <scope>NUCLEOTIDE SEQUENCE [LARGE SCALE GENOMIC DNA]</scope>
    <source>
        <strain evidence="2">DSM 9293</strain>
    </source>
</reference>
<accession>A0A1W1WP40</accession>
<dbReference type="RefSeq" id="WP_084662026.1">
    <property type="nucleotide sequence ID" value="NZ_FWWY01000002.1"/>
</dbReference>
<keyword evidence="2" id="KW-1185">Reference proteome</keyword>
<protein>
    <submittedName>
        <fullName evidence="1">Uncharacterized protein</fullName>
    </submittedName>
</protein>
<dbReference type="EMBL" id="FWWY01000002">
    <property type="protein sequence ID" value="SMC07996.1"/>
    <property type="molecule type" value="Genomic_DNA"/>
</dbReference>